<reference evidence="1 2" key="1">
    <citation type="submission" date="2017-01" db="EMBL/GenBank/DDBJ databases">
        <authorList>
            <person name="Mah S.A."/>
            <person name="Swanson W.J."/>
            <person name="Moy G.W."/>
            <person name="Vacquier V.D."/>
        </authorList>
    </citation>
    <scope>NUCLEOTIDE SEQUENCE [LARGE SCALE GENOMIC DNA]</scope>
    <source>
        <strain evidence="1 2">DCY110</strain>
    </source>
</reference>
<keyword evidence="2" id="KW-1185">Reference proteome</keyword>
<dbReference type="EMBL" id="CP019236">
    <property type="protein sequence ID" value="APW36784.1"/>
    <property type="molecule type" value="Genomic_DNA"/>
</dbReference>
<dbReference type="OrthoDB" id="5465390at2"/>
<organism evidence="1 2">
    <name type="scientific">Rhodoferax koreensis</name>
    <dbReference type="NCBI Taxonomy" id="1842727"/>
    <lineage>
        <taxon>Bacteria</taxon>
        <taxon>Pseudomonadati</taxon>
        <taxon>Pseudomonadota</taxon>
        <taxon>Betaproteobacteria</taxon>
        <taxon>Burkholderiales</taxon>
        <taxon>Comamonadaceae</taxon>
        <taxon>Rhodoferax</taxon>
    </lineage>
</organism>
<dbReference type="KEGG" id="rhy:RD110_05915"/>
<dbReference type="AlphaFoldDB" id="A0A1P8JSN9"/>
<dbReference type="STRING" id="1842727.RD110_05915"/>
<dbReference type="NCBIfam" id="NF005679">
    <property type="entry name" value="PRK07475.1"/>
    <property type="match status" value="1"/>
</dbReference>
<accession>A0A1P8JSN9</accession>
<protein>
    <recommendedName>
        <fullName evidence="3">Aspartate/glutamate racemase family protein</fullName>
    </recommendedName>
</protein>
<evidence type="ECO:0000313" key="2">
    <source>
        <dbReference type="Proteomes" id="UP000186609"/>
    </source>
</evidence>
<dbReference type="Proteomes" id="UP000186609">
    <property type="component" value="Chromosome"/>
</dbReference>
<evidence type="ECO:0000313" key="1">
    <source>
        <dbReference type="EMBL" id="APW36784.1"/>
    </source>
</evidence>
<proteinExistence type="predicted"/>
<name>A0A1P8JSN9_9BURK</name>
<evidence type="ECO:0008006" key="3">
    <source>
        <dbReference type="Google" id="ProtNLM"/>
    </source>
</evidence>
<sequence length="240" mass="25056">METVEAAALGVIMLDTRFPRPPGDIGNPASFAVPVRQRVVSGAWPAAVVQTAEAQQANGMQPAFVAAARALQADGVRAITTSCGFLVLMQQVLQAAVKVPVVTSSLLALPGCLAREGQVGVLTISADKLGPAHLRVAGVPEERLGDVLVQGMDPEGAFAGPILRNQPGLDVAAAEADVVRAALVLQAHAPHLRTLVLECTNMPPYAAAIERRTGWRTLSLLQSATLLHVFSRTSSLARSP</sequence>
<gene>
    <name evidence="1" type="ORF">RD110_05915</name>
</gene>